<dbReference type="Proteomes" id="UP000003711">
    <property type="component" value="Unassembled WGS sequence"/>
</dbReference>
<dbReference type="HOGENOM" id="CLU_3149247_0_0_10"/>
<comment type="caution">
    <text evidence="1">The sequence shown here is derived from an EMBL/GenBank/DDBJ whole genome shotgun (WGS) entry which is preliminary data.</text>
</comment>
<name>E2NIQ1_9BACE</name>
<gene>
    <name evidence="1" type="ORF">BACCELL_04183</name>
</gene>
<reference evidence="1 2" key="1">
    <citation type="submission" date="2008-12" db="EMBL/GenBank/DDBJ databases">
        <authorList>
            <person name="Fulton L."/>
            <person name="Clifton S."/>
            <person name="Fulton B."/>
            <person name="Xu J."/>
            <person name="Minx P."/>
            <person name="Pepin K.H."/>
            <person name="Johnson M."/>
            <person name="Bhonagiri V."/>
            <person name="Nash W.E."/>
            <person name="Mardis E.R."/>
            <person name="Wilson R.K."/>
        </authorList>
    </citation>
    <scope>NUCLEOTIDE SEQUENCE [LARGE SCALE GENOMIC DNA]</scope>
    <source>
        <strain evidence="1 2">DSM 14838</strain>
    </source>
</reference>
<proteinExistence type="predicted"/>
<protein>
    <submittedName>
        <fullName evidence="1">Uncharacterized protein</fullName>
    </submittedName>
</protein>
<accession>E2NIQ1</accession>
<dbReference type="EMBL" id="ACCH01000319">
    <property type="protein sequence ID" value="EEF88208.1"/>
    <property type="molecule type" value="Genomic_DNA"/>
</dbReference>
<reference evidence="1 2" key="2">
    <citation type="submission" date="2009-01" db="EMBL/GenBank/DDBJ databases">
        <title>Draft genome sequence of Bacteroides cellulosilyticus (DSM 14838).</title>
        <authorList>
            <person name="Sudarsanam P."/>
            <person name="Ley R."/>
            <person name="Guruge J."/>
            <person name="Turnbaugh P.J."/>
            <person name="Mahowald M."/>
            <person name="Liep D."/>
            <person name="Gordon J."/>
        </authorList>
    </citation>
    <scope>NUCLEOTIDE SEQUENCE [LARGE SCALE GENOMIC DNA]</scope>
    <source>
        <strain evidence="1 2">DSM 14838</strain>
    </source>
</reference>
<evidence type="ECO:0000313" key="1">
    <source>
        <dbReference type="EMBL" id="EEF88208.1"/>
    </source>
</evidence>
<dbReference type="AlphaFoldDB" id="E2NIQ1"/>
<organism evidence="1 2">
    <name type="scientific">Bacteroides cellulosilyticus DSM 14838</name>
    <dbReference type="NCBI Taxonomy" id="537012"/>
    <lineage>
        <taxon>Bacteria</taxon>
        <taxon>Pseudomonadati</taxon>
        <taxon>Bacteroidota</taxon>
        <taxon>Bacteroidia</taxon>
        <taxon>Bacteroidales</taxon>
        <taxon>Bacteroidaceae</taxon>
        <taxon>Bacteroides</taxon>
    </lineage>
</organism>
<sequence>MFSVVIRVSSFPSVQIYKLICIITCFLNDFCSVNEKRGNNLIQLLPLF</sequence>
<evidence type="ECO:0000313" key="2">
    <source>
        <dbReference type="Proteomes" id="UP000003711"/>
    </source>
</evidence>